<evidence type="ECO:0000256" key="2">
    <source>
        <dbReference type="PIRSR" id="PIRSR613078-2"/>
    </source>
</evidence>
<evidence type="ECO:0000313" key="3">
    <source>
        <dbReference type="EMBL" id="TVO59694.1"/>
    </source>
</evidence>
<dbReference type="EMBL" id="VMNK01000001">
    <property type="protein sequence ID" value="TVO59694.1"/>
    <property type="molecule type" value="Genomic_DNA"/>
</dbReference>
<dbReference type="InterPro" id="IPR029033">
    <property type="entry name" value="His_PPase_superfam"/>
</dbReference>
<dbReference type="OrthoDB" id="9781415at2"/>
<organism evidence="3 4">
    <name type="scientific">Denitromonas halophila</name>
    <dbReference type="NCBI Taxonomy" id="1629404"/>
    <lineage>
        <taxon>Bacteria</taxon>
        <taxon>Pseudomonadati</taxon>
        <taxon>Pseudomonadota</taxon>
        <taxon>Betaproteobacteria</taxon>
        <taxon>Rhodocyclales</taxon>
        <taxon>Zoogloeaceae</taxon>
        <taxon>Denitromonas</taxon>
    </lineage>
</organism>
<evidence type="ECO:0000313" key="4">
    <source>
        <dbReference type="Proteomes" id="UP000319502"/>
    </source>
</evidence>
<accession>A0A557R3J2</accession>
<feature type="binding site" evidence="2">
    <location>
        <position position="61"/>
    </location>
    <ligand>
        <name>substrate</name>
    </ligand>
</feature>
<dbReference type="Pfam" id="PF00300">
    <property type="entry name" value="His_Phos_1"/>
    <property type="match status" value="1"/>
</dbReference>
<feature type="binding site" evidence="2">
    <location>
        <begin position="85"/>
        <end position="88"/>
    </location>
    <ligand>
        <name>substrate</name>
    </ligand>
</feature>
<feature type="active site" description="Tele-phosphohistidine intermediate" evidence="1">
    <location>
        <position position="12"/>
    </location>
</feature>
<dbReference type="PANTHER" id="PTHR48100:SF44">
    <property type="entry name" value="PHOSPHATASE C1620.13-RELATED"/>
    <property type="match status" value="1"/>
</dbReference>
<dbReference type="SUPFAM" id="SSF53254">
    <property type="entry name" value="Phosphoglycerate mutase-like"/>
    <property type="match status" value="1"/>
</dbReference>
<protein>
    <submittedName>
        <fullName evidence="3">Histidine phosphatase family protein</fullName>
    </submittedName>
</protein>
<dbReference type="CDD" id="cd07067">
    <property type="entry name" value="HP_PGM_like"/>
    <property type="match status" value="1"/>
</dbReference>
<dbReference type="InterPro" id="IPR013078">
    <property type="entry name" value="His_Pase_superF_clade-1"/>
</dbReference>
<dbReference type="SMART" id="SM00855">
    <property type="entry name" value="PGAM"/>
    <property type="match status" value="1"/>
</dbReference>
<name>A0A557R3J2_9RHOO</name>
<dbReference type="PIRSF" id="PIRSF000709">
    <property type="entry name" value="6PFK_2-Ptase"/>
    <property type="match status" value="1"/>
</dbReference>
<dbReference type="GO" id="GO:0005829">
    <property type="term" value="C:cytosol"/>
    <property type="evidence" value="ECO:0007669"/>
    <property type="project" value="TreeGrafter"/>
</dbReference>
<dbReference type="InterPro" id="IPR050275">
    <property type="entry name" value="PGM_Phosphatase"/>
</dbReference>
<feature type="binding site" evidence="2">
    <location>
        <begin position="11"/>
        <end position="18"/>
    </location>
    <ligand>
        <name>substrate</name>
    </ligand>
</feature>
<keyword evidence="4" id="KW-1185">Reference proteome</keyword>
<proteinExistence type="predicted"/>
<reference evidence="3 4" key="1">
    <citation type="submission" date="2019-07" db="EMBL/GenBank/DDBJ databases">
        <title>The pathways for chlorine oxyanion respiration interact through the shared metabolite chlorate.</title>
        <authorList>
            <person name="Barnum T.P."/>
            <person name="Cheng Y."/>
            <person name="Hill K.A."/>
            <person name="Lucas L.N."/>
            <person name="Carlson H.K."/>
            <person name="Coates J.D."/>
        </authorList>
    </citation>
    <scope>NUCLEOTIDE SEQUENCE [LARGE SCALE GENOMIC DNA]</scope>
    <source>
        <strain evidence="3 4">SFB-3</strain>
    </source>
</reference>
<evidence type="ECO:0000256" key="1">
    <source>
        <dbReference type="PIRSR" id="PIRSR613078-1"/>
    </source>
</evidence>
<dbReference type="InterPro" id="IPR001345">
    <property type="entry name" value="PG/BPGM_mutase_AS"/>
</dbReference>
<comment type="caution">
    <text evidence="3">The sequence shown here is derived from an EMBL/GenBank/DDBJ whole genome shotgun (WGS) entry which is preliminary data.</text>
</comment>
<dbReference type="Proteomes" id="UP000319502">
    <property type="component" value="Unassembled WGS sequence"/>
</dbReference>
<dbReference type="PROSITE" id="PS00175">
    <property type="entry name" value="PG_MUTASE"/>
    <property type="match status" value="1"/>
</dbReference>
<gene>
    <name evidence="3" type="ORF">FHP91_00270</name>
</gene>
<feature type="active site" description="Proton donor/acceptor" evidence="1">
    <location>
        <position position="85"/>
    </location>
</feature>
<sequence>MTQILSICLVRHGETTWNAEHRLQGHTDIPLNDTGRAQAAATARLLAAHRFDAAYTSDLSRAADTARAIGERIGLNATPMAALRERHYGVFQGLTYDEAQVRHPEAYAHFKARTPDHPLPGGGESLTTFAERIATALDDLVQRHTGQQILVVAHGGVLDIIYRIASGRSLSQARDFKIPNAALNWIRHEAPARWSIDQWAEEAHLTAARDELPNS</sequence>
<dbReference type="GO" id="GO:0016791">
    <property type="term" value="F:phosphatase activity"/>
    <property type="evidence" value="ECO:0007669"/>
    <property type="project" value="TreeGrafter"/>
</dbReference>
<dbReference type="RefSeq" id="WP_144307709.1">
    <property type="nucleotide sequence ID" value="NZ_VMNK01000001.1"/>
</dbReference>
<dbReference type="PANTHER" id="PTHR48100">
    <property type="entry name" value="BROAD-SPECIFICITY PHOSPHATASE YOR283W-RELATED"/>
    <property type="match status" value="1"/>
</dbReference>
<dbReference type="Gene3D" id="3.40.50.1240">
    <property type="entry name" value="Phosphoglycerate mutase-like"/>
    <property type="match status" value="1"/>
</dbReference>
<dbReference type="AlphaFoldDB" id="A0A557R3J2"/>